<dbReference type="Gene3D" id="3.40.50.300">
    <property type="entry name" value="P-loop containing nucleotide triphosphate hydrolases"/>
    <property type="match status" value="1"/>
</dbReference>
<gene>
    <name evidence="5" type="ORF">PEVE_00009574</name>
</gene>
<proteinExistence type="predicted"/>
<dbReference type="SUPFAM" id="SSF52540">
    <property type="entry name" value="P-loop containing nucleoside triphosphate hydrolases"/>
    <property type="match status" value="1"/>
</dbReference>
<evidence type="ECO:0000259" key="4">
    <source>
        <dbReference type="Pfam" id="PF05729"/>
    </source>
</evidence>
<sequence length="1206" mass="137542">MMVSDEDKRWLVVGIAMNKVAAPVLRDAIKQGMDTNYTDLENHCQHLTPPCTLKKLTHRLVRADPIFARLKFQNINNNENLYGKHSSSYNFNISDSIDLAKLYLPDYLAQFSAFDESMDMTAILRLLGFKNYTPTAVFSPHIQASANDVREKVRNKWGHVDVTEWTDALFNDCFDKLEALVRSIGLSACVEKTTLDQLYEWQTKGCQLILGHAVDRDLLLLVQGEVRGLIKDYNTFEKNLATLRNQEKRKATALDEHHKRLEALEEKLQEASENRSEEVKKVLERLLSFERQLSKRLQVVEEKVDQLDQTVEQLKHSHTKTAGEVELLKYRHAETAAKVDQLDALSLKTFDLNSCRSKLQDHYQKTATVPTSVWCKKSVVDIHQIYTRLSWVKEEQTPAGTRQSEVEHYSDLFIANKKGVIPKRILVQGQTGIGKSTFVLLVDWVEVNKETGDKQTSVLKNFELVVAVNLKEVSKCQSLEDVIRMSSVFANEDKYMTDGLIEYITSNQEKVLLIFDGYDEYRHGCNSEIYEIFRGSNLRSCCVLITTRISKADELRGGEDLHAEITGFSKVDIETFMRRFLTEDEVHHLHHHLLHSNLLELAKVPLLLLFFCTLWKRGEAKVFPESKTDLYTNIIQFIINHSYRKRSPPRYVDLQSSKEILSEMGKVALQGLLNDDHLFEYRQLSDAVFCDESVFIGLLQITEYSETLQPVGMVSFIHKSIQEFLAAWYIIYKCIPEDGIVNEIGVKLEKCLALENVFQFMCGLSEDGASMAFMHLKSVRISDPSLDLSKAVPDVEKETDVPLSDVTDRQQNFNDLVLNSFEEVKSKAGLSETCLDCLGSIFLSHSHYMTSFPEELLIKLRDASTWSFIFEGREPVKTERNQVQMQLDWATYIAQRVTESSEIQNLEKFLRDFLNINFFCFCGFSAVFSNRNGQVYFCIKHLEMTCDLHAKLITENFASSHAAHSSLRQPCLKYLKTLKFFKVGDSMKGPSIDPYKDPLLYPFLEQVPNPCRCTLSIEHFVLTSKEAVKLASLLPKFENITNLDLSLAVCSAESVTKLVAAIKHKTLVALILSEIHLTSVVVDALGQSLPELSTLRTLRISGLNVCSNEAATRLLQDKEMEALFGRINRPSRLVTLVIDHFSLRGSLSVVTQNLHFFPRLKYLDLSVTVDEADLFGLLEKLKLLPELEHLTLKGIALRHSMRSMVP</sequence>
<reference evidence="5 6" key="1">
    <citation type="submission" date="2022-05" db="EMBL/GenBank/DDBJ databases">
        <authorList>
            <consortium name="Genoscope - CEA"/>
            <person name="William W."/>
        </authorList>
    </citation>
    <scope>NUCLEOTIDE SEQUENCE [LARGE SCALE GENOMIC DNA]</scope>
</reference>
<evidence type="ECO:0000256" key="2">
    <source>
        <dbReference type="ARBA" id="ARBA00022840"/>
    </source>
</evidence>
<dbReference type="Proteomes" id="UP001159427">
    <property type="component" value="Unassembled WGS sequence"/>
</dbReference>
<protein>
    <recommendedName>
        <fullName evidence="4">NACHT domain-containing protein</fullName>
    </recommendedName>
</protein>
<feature type="domain" description="NACHT" evidence="4">
    <location>
        <begin position="424"/>
        <end position="583"/>
    </location>
</feature>
<dbReference type="InterPro" id="IPR027417">
    <property type="entry name" value="P-loop_NTPase"/>
</dbReference>
<accession>A0ABN8R651</accession>
<evidence type="ECO:0000313" key="6">
    <source>
        <dbReference type="Proteomes" id="UP001159427"/>
    </source>
</evidence>
<dbReference type="InterPro" id="IPR007111">
    <property type="entry name" value="NACHT_NTPase"/>
</dbReference>
<keyword evidence="6" id="KW-1185">Reference proteome</keyword>
<evidence type="ECO:0000256" key="3">
    <source>
        <dbReference type="SAM" id="Coils"/>
    </source>
</evidence>
<evidence type="ECO:0000313" key="5">
    <source>
        <dbReference type="EMBL" id="CAH3174475.1"/>
    </source>
</evidence>
<organism evidence="5 6">
    <name type="scientific">Porites evermanni</name>
    <dbReference type="NCBI Taxonomy" id="104178"/>
    <lineage>
        <taxon>Eukaryota</taxon>
        <taxon>Metazoa</taxon>
        <taxon>Cnidaria</taxon>
        <taxon>Anthozoa</taxon>
        <taxon>Hexacorallia</taxon>
        <taxon>Scleractinia</taxon>
        <taxon>Fungiina</taxon>
        <taxon>Poritidae</taxon>
        <taxon>Porites</taxon>
    </lineage>
</organism>
<keyword evidence="3" id="KW-0175">Coiled coil</keyword>
<dbReference type="Gene3D" id="3.80.10.10">
    <property type="entry name" value="Ribonuclease Inhibitor"/>
    <property type="match status" value="1"/>
</dbReference>
<dbReference type="PANTHER" id="PTHR46312:SF2">
    <property type="entry name" value="NUCLEOTIDE-BINDING OLIGOMERIZATION DOMAIN-CONTAINING PROTEIN 2-LIKE"/>
    <property type="match status" value="1"/>
</dbReference>
<name>A0ABN8R651_9CNID</name>
<feature type="coiled-coil region" evidence="3">
    <location>
        <begin position="226"/>
        <end position="317"/>
    </location>
</feature>
<dbReference type="Pfam" id="PF05729">
    <property type="entry name" value="NACHT"/>
    <property type="match status" value="1"/>
</dbReference>
<dbReference type="EMBL" id="CALNXI010001666">
    <property type="protein sequence ID" value="CAH3174475.1"/>
    <property type="molecule type" value="Genomic_DNA"/>
</dbReference>
<dbReference type="SUPFAM" id="SSF52047">
    <property type="entry name" value="RNI-like"/>
    <property type="match status" value="1"/>
</dbReference>
<dbReference type="InterPro" id="IPR032675">
    <property type="entry name" value="LRR_dom_sf"/>
</dbReference>
<comment type="caution">
    <text evidence="5">The sequence shown here is derived from an EMBL/GenBank/DDBJ whole genome shotgun (WGS) entry which is preliminary data.</text>
</comment>
<keyword evidence="2" id="KW-0067">ATP-binding</keyword>
<evidence type="ECO:0000256" key="1">
    <source>
        <dbReference type="ARBA" id="ARBA00022741"/>
    </source>
</evidence>
<feature type="non-terminal residue" evidence="5">
    <location>
        <position position="1206"/>
    </location>
</feature>
<dbReference type="PANTHER" id="PTHR46312">
    <property type="entry name" value="NACHT DOMAIN-CONTAINING PROTEIN"/>
    <property type="match status" value="1"/>
</dbReference>
<keyword evidence="1" id="KW-0547">Nucleotide-binding</keyword>